<gene>
    <name evidence="14" type="ORF">CBW46_020550</name>
</gene>
<dbReference type="Gene3D" id="3.70.10.10">
    <property type="match status" value="1"/>
</dbReference>
<evidence type="ECO:0000256" key="10">
    <source>
        <dbReference type="PIRNR" id="PIRNR000804"/>
    </source>
</evidence>
<feature type="domain" description="DNA polymerase III beta sliding clamp central" evidence="12">
    <location>
        <begin position="136"/>
        <end position="252"/>
    </location>
</feature>
<evidence type="ECO:0000313" key="14">
    <source>
        <dbReference type="EMBL" id="PZE19091.1"/>
    </source>
</evidence>
<dbReference type="Pfam" id="PF02767">
    <property type="entry name" value="DNA_pol3_beta_2"/>
    <property type="match status" value="1"/>
</dbReference>
<dbReference type="Pfam" id="PF02768">
    <property type="entry name" value="DNA_pol3_beta_3"/>
    <property type="match status" value="1"/>
</dbReference>
<dbReference type="GO" id="GO:0003677">
    <property type="term" value="F:DNA binding"/>
    <property type="evidence" value="ECO:0007669"/>
    <property type="project" value="UniProtKB-UniRule"/>
</dbReference>
<dbReference type="Proteomes" id="UP000214746">
    <property type="component" value="Unassembled WGS sequence"/>
</dbReference>
<proteinExistence type="inferred from homology"/>
<evidence type="ECO:0000256" key="9">
    <source>
        <dbReference type="ARBA" id="ARBA00023125"/>
    </source>
</evidence>
<evidence type="ECO:0000256" key="6">
    <source>
        <dbReference type="ARBA" id="ARBA00022695"/>
    </source>
</evidence>
<sequence length="380" mass="42425">MKLTILKDHLNESIQHVSKAISNRTTIPILSGIKIDADANGMTLTASDTDISIQSYIPVEKNDMNIIQLDRPGSVVLSSKFFVEIIRKLPAAQVEIEVKDHFHTTIRSGSSEIQLVGLDPEEYPTLPSIEENRKIQLPSDVLKTMIKQTSFAVSTNESTPILTGVLWTIQDGILKFTACDRHRLGSRETQIEVDGGFQLSNISISGKTLNELAKILPDQNALIEVVFADNQVLFKLSSILFYTRILDGTYPDTSKLIPQSYQTEMVVNAQQLADAIDRAYLLSKEEKTNIVKLIMREDQTIEISSSSSELGKVTEQLDVSRLSGELLRISFNSKYMLDALKVIDSEFIHIGFTGAMQPIIIRPEESSNLLQLILPYRTTN</sequence>
<dbReference type="InterPro" id="IPR001001">
    <property type="entry name" value="DNA_polIII_beta"/>
</dbReference>
<evidence type="ECO:0000256" key="1">
    <source>
        <dbReference type="ARBA" id="ARBA00004496"/>
    </source>
</evidence>
<dbReference type="PIRSF" id="PIRSF000804">
    <property type="entry name" value="DNA_pol_III_b"/>
    <property type="match status" value="1"/>
</dbReference>
<comment type="caution">
    <text evidence="14">The sequence shown here is derived from an EMBL/GenBank/DDBJ whole genome shotgun (WGS) entry which is preliminary data.</text>
</comment>
<organism evidence="14 15">
    <name type="scientific">Paenibacillus xerothermodurans</name>
    <dbReference type="NCBI Taxonomy" id="1977292"/>
    <lineage>
        <taxon>Bacteria</taxon>
        <taxon>Bacillati</taxon>
        <taxon>Bacillota</taxon>
        <taxon>Bacilli</taxon>
        <taxon>Bacillales</taxon>
        <taxon>Paenibacillaceae</taxon>
        <taxon>Paenibacillus</taxon>
    </lineage>
</organism>
<dbReference type="GO" id="GO:0008408">
    <property type="term" value="F:3'-5' exonuclease activity"/>
    <property type="evidence" value="ECO:0007669"/>
    <property type="project" value="InterPro"/>
</dbReference>
<accession>A0A2W1N7G8</accession>
<evidence type="ECO:0000259" key="13">
    <source>
        <dbReference type="Pfam" id="PF02768"/>
    </source>
</evidence>
<comment type="similarity">
    <text evidence="2 10">Belongs to the beta sliding clamp family.</text>
</comment>
<dbReference type="FunFam" id="3.10.150.10:FF:000007">
    <property type="entry name" value="Beta sliding clamp"/>
    <property type="match status" value="1"/>
</dbReference>
<evidence type="ECO:0000256" key="5">
    <source>
        <dbReference type="ARBA" id="ARBA00022679"/>
    </source>
</evidence>
<comment type="subcellular location">
    <subcellularLocation>
        <location evidence="1 10">Cytoplasm</location>
    </subcellularLocation>
</comment>
<dbReference type="NCBIfam" id="TIGR00663">
    <property type="entry name" value="dnan"/>
    <property type="match status" value="1"/>
</dbReference>
<evidence type="ECO:0000256" key="3">
    <source>
        <dbReference type="ARBA" id="ARBA00021035"/>
    </source>
</evidence>
<keyword evidence="4 10" id="KW-0963">Cytoplasm</keyword>
<evidence type="ECO:0000256" key="8">
    <source>
        <dbReference type="ARBA" id="ARBA00022932"/>
    </source>
</evidence>
<dbReference type="InterPro" id="IPR046938">
    <property type="entry name" value="DNA_clamp_sf"/>
</dbReference>
<dbReference type="InterPro" id="IPR022635">
    <property type="entry name" value="DNA_polIII_beta_C"/>
</dbReference>
<dbReference type="SUPFAM" id="SSF55979">
    <property type="entry name" value="DNA clamp"/>
    <property type="match status" value="3"/>
</dbReference>
<feature type="domain" description="DNA polymerase III beta sliding clamp N-terminal" evidence="11">
    <location>
        <begin position="1"/>
        <end position="127"/>
    </location>
</feature>
<keyword evidence="9" id="KW-0238">DNA-binding</keyword>
<dbReference type="EMBL" id="NHRJ02000022">
    <property type="protein sequence ID" value="PZE19091.1"/>
    <property type="molecule type" value="Genomic_DNA"/>
</dbReference>
<evidence type="ECO:0000313" key="15">
    <source>
        <dbReference type="Proteomes" id="UP000214746"/>
    </source>
</evidence>
<dbReference type="InterPro" id="IPR022634">
    <property type="entry name" value="DNA_polIII_beta_N"/>
</dbReference>
<name>A0A2W1N7G8_PAEXE</name>
<keyword evidence="15" id="KW-1185">Reference proteome</keyword>
<dbReference type="OrthoDB" id="8421503at2"/>
<dbReference type="RefSeq" id="WP_089201827.1">
    <property type="nucleotide sequence ID" value="NZ_NHRJ02000022.1"/>
</dbReference>
<dbReference type="CDD" id="cd00140">
    <property type="entry name" value="beta_clamp"/>
    <property type="match status" value="1"/>
</dbReference>
<dbReference type="PANTHER" id="PTHR30478">
    <property type="entry name" value="DNA POLYMERASE III SUBUNIT BETA"/>
    <property type="match status" value="1"/>
</dbReference>
<protein>
    <recommendedName>
        <fullName evidence="3 10">Beta sliding clamp</fullName>
    </recommendedName>
</protein>
<feature type="domain" description="DNA polymerase III beta sliding clamp C-terminal" evidence="13">
    <location>
        <begin position="255"/>
        <end position="377"/>
    </location>
</feature>
<evidence type="ECO:0000256" key="7">
    <source>
        <dbReference type="ARBA" id="ARBA00022705"/>
    </source>
</evidence>
<evidence type="ECO:0000259" key="12">
    <source>
        <dbReference type="Pfam" id="PF02767"/>
    </source>
</evidence>
<dbReference type="PANTHER" id="PTHR30478:SF0">
    <property type="entry name" value="BETA SLIDING CLAMP"/>
    <property type="match status" value="1"/>
</dbReference>
<keyword evidence="5 10" id="KW-0808">Transferase</keyword>
<dbReference type="Pfam" id="PF00712">
    <property type="entry name" value="DNA_pol3_beta"/>
    <property type="match status" value="1"/>
</dbReference>
<comment type="subunit">
    <text evidence="10">Forms a ring-shaped head-to-tail homodimer around DNA.</text>
</comment>
<dbReference type="AlphaFoldDB" id="A0A2W1N7G8"/>
<dbReference type="SMART" id="SM00480">
    <property type="entry name" value="POL3Bc"/>
    <property type="match status" value="1"/>
</dbReference>
<dbReference type="Gene3D" id="3.10.150.10">
    <property type="entry name" value="DNA Polymerase III, subunit A, domain 2"/>
    <property type="match status" value="1"/>
</dbReference>
<evidence type="ECO:0000256" key="4">
    <source>
        <dbReference type="ARBA" id="ARBA00022490"/>
    </source>
</evidence>
<dbReference type="GO" id="GO:0005737">
    <property type="term" value="C:cytoplasm"/>
    <property type="evidence" value="ECO:0007669"/>
    <property type="project" value="UniProtKB-SubCell"/>
</dbReference>
<dbReference type="GO" id="GO:0009360">
    <property type="term" value="C:DNA polymerase III complex"/>
    <property type="evidence" value="ECO:0007669"/>
    <property type="project" value="InterPro"/>
</dbReference>
<keyword evidence="7 10" id="KW-0235">DNA replication</keyword>
<comment type="function">
    <text evidence="10">Confers DNA tethering and processivity to DNA polymerases and other proteins. Acts as a clamp, forming a ring around DNA (a reaction catalyzed by the clamp-loading complex) which diffuses in an ATP-independent manner freely and bidirectionally along dsDNA. Initially characterized for its ability to contact the catalytic subunit of DNA polymerase III (Pol III), a complex, multichain enzyme responsible for most of the replicative synthesis in bacteria; Pol III exhibits 3'-5' exonuclease proofreading activity. The beta chain is required for initiation of replication as well as for processivity of DNA replication.</text>
</comment>
<evidence type="ECO:0000256" key="2">
    <source>
        <dbReference type="ARBA" id="ARBA00010752"/>
    </source>
</evidence>
<keyword evidence="6 10" id="KW-0548">Nucleotidyltransferase</keyword>
<dbReference type="GO" id="GO:0003887">
    <property type="term" value="F:DNA-directed DNA polymerase activity"/>
    <property type="evidence" value="ECO:0007669"/>
    <property type="project" value="UniProtKB-UniRule"/>
</dbReference>
<dbReference type="GO" id="GO:0006271">
    <property type="term" value="P:DNA strand elongation involved in DNA replication"/>
    <property type="evidence" value="ECO:0007669"/>
    <property type="project" value="TreeGrafter"/>
</dbReference>
<reference evidence="14" key="1">
    <citation type="submission" date="2018-06" db="EMBL/GenBank/DDBJ databases">
        <title>Paenibacillus xerothermodurans sp. nov. an extremely dry heat resistant spore forming bacterium isolated from the soil of Cape Canaveral, Florida.</title>
        <authorList>
            <person name="Seuylemezian A."/>
            <person name="Kaur N."/>
            <person name="Patil P."/>
            <person name="Patil P."/>
            <person name="Mayilraj S."/>
            <person name="Vaishampayan P."/>
        </authorList>
    </citation>
    <scope>NUCLEOTIDE SEQUENCE [LARGE SCALE GENOMIC DNA]</scope>
    <source>
        <strain evidence="14">ATCC 27380</strain>
    </source>
</reference>
<keyword evidence="8 10" id="KW-0239">DNA-directed DNA polymerase</keyword>
<evidence type="ECO:0000259" key="11">
    <source>
        <dbReference type="Pfam" id="PF00712"/>
    </source>
</evidence>
<dbReference type="InterPro" id="IPR022637">
    <property type="entry name" value="DNA_polIII_beta_cen"/>
</dbReference>